<dbReference type="PRINTS" id="PR00368">
    <property type="entry name" value="FADPNR"/>
</dbReference>
<dbReference type="AlphaFoldDB" id="A0A3G1A5T4"/>
<dbReference type="RefSeq" id="WP_052886497.1">
    <property type="nucleotide sequence ID" value="NZ_CP007493.1"/>
</dbReference>
<dbReference type="GO" id="GO:0051537">
    <property type="term" value="F:2 iron, 2 sulfur cluster binding"/>
    <property type="evidence" value="ECO:0007669"/>
    <property type="project" value="InterPro"/>
</dbReference>
<evidence type="ECO:0000256" key="1">
    <source>
        <dbReference type="ARBA" id="ARBA00023002"/>
    </source>
</evidence>
<name>A0A3G1A5T4_9CREN</name>
<accession>A0A3G1A5T4</accession>
<dbReference type="Pfam" id="PF13510">
    <property type="entry name" value="Fer2_4"/>
    <property type="match status" value="1"/>
</dbReference>
<dbReference type="Proteomes" id="UP000266720">
    <property type="component" value="Chromosome"/>
</dbReference>
<evidence type="ECO:0000259" key="2">
    <source>
        <dbReference type="Pfam" id="PF07992"/>
    </source>
</evidence>
<dbReference type="Gene3D" id="3.10.20.440">
    <property type="entry name" value="2Fe-2S iron-sulphur cluster binding domain, sarcosine oxidase, alpha subunit, N-terminal domain"/>
    <property type="match status" value="1"/>
</dbReference>
<dbReference type="InterPro" id="IPR042204">
    <property type="entry name" value="2Fe-2S-bd_N"/>
</dbReference>
<organism evidence="3 4">
    <name type="scientific">Thermofilum adornatum 1505</name>
    <dbReference type="NCBI Taxonomy" id="697581"/>
    <lineage>
        <taxon>Archaea</taxon>
        <taxon>Thermoproteota</taxon>
        <taxon>Thermoprotei</taxon>
        <taxon>Thermofilales</taxon>
        <taxon>Thermofilaceae</taxon>
        <taxon>Thermofilum</taxon>
    </lineage>
</organism>
<proteinExistence type="predicted"/>
<evidence type="ECO:0000313" key="4">
    <source>
        <dbReference type="Proteomes" id="UP000266720"/>
    </source>
</evidence>
<feature type="domain" description="FAD/NAD(P)-binding" evidence="2">
    <location>
        <begin position="112"/>
        <end position="411"/>
    </location>
</feature>
<protein>
    <submittedName>
        <fullName evidence="3">Sarcosine oxidase alpha subunit</fullName>
        <ecNumber evidence="3">1.5.3.1</ecNumber>
    </submittedName>
</protein>
<dbReference type="EC" id="1.5.3.1" evidence="3"/>
<dbReference type="PANTHER" id="PTHR42949">
    <property type="entry name" value="ANAEROBIC GLYCEROL-3-PHOSPHATE DEHYDROGENASE SUBUNIT B"/>
    <property type="match status" value="1"/>
</dbReference>
<sequence>MRISEHPILTFKRGRELRFYFNGKPIEGFEGESIAAALWASGVRSFRNTPEPQGPFCMIGYCSGCMVRVNGKSKVRACIEPAMDGIIVESDVASLPSTGEEVPSESEEILADVVIVGSGPSGLSAAISAAKRGLKVVVFERHFRPGGQLVKQTHKFFGSGELFGGLRGFQIAEKLVKEAEELGVKIYTRSSVFGWFSEGVLAVNSNGRLLRVKPRAVVVGTGAVERFLPFPGNTLPGVMGAGAAQTLMNEYGVKPGERAVVVGAGNVGLIVSYQLLQAGVDVAAIVEVRPEIGGWFVHAAKVRRLGVPILTEHTVLRAEGSSHVERVVVARVGRDYQPIEGSEKVFDADLLLLAVGLTPEARLLAEMGAKMVWSSELGGYVPYRNKYMETSVPGVYVAGDASGVEEATTALLTGRIAGLSAAISILGPQKELVEEREETLRLLEEVRGTQFSVKILEGQKKVSLNV</sequence>
<dbReference type="InterPro" id="IPR036010">
    <property type="entry name" value="2Fe-2S_ferredoxin-like_sf"/>
</dbReference>
<keyword evidence="1 3" id="KW-0560">Oxidoreductase</keyword>
<dbReference type="InterPro" id="IPR051691">
    <property type="entry name" value="Metab_Enz_Cyan_OpOx_G3PDH"/>
</dbReference>
<dbReference type="InterPro" id="IPR006058">
    <property type="entry name" value="2Fe2S_fd_BS"/>
</dbReference>
<dbReference type="SUPFAM" id="SSF54292">
    <property type="entry name" value="2Fe-2S ferredoxin-like"/>
    <property type="match status" value="1"/>
</dbReference>
<evidence type="ECO:0000313" key="3">
    <source>
        <dbReference type="EMBL" id="AJB41388.1"/>
    </source>
</evidence>
<dbReference type="InterPro" id="IPR036188">
    <property type="entry name" value="FAD/NAD-bd_sf"/>
</dbReference>
<gene>
    <name evidence="3" type="ORF">TCARB_0314</name>
</gene>
<dbReference type="Pfam" id="PF07992">
    <property type="entry name" value="Pyr_redox_2"/>
    <property type="match status" value="1"/>
</dbReference>
<dbReference type="GeneID" id="25405772"/>
<reference evidence="4" key="1">
    <citation type="book" date="2010" name="EXTREMOPHILES" publisher="0:0-0">
        <title>Complete genome sequences of ten hyperthermophilic archaea reveal their metabolic capabilities and possible ecological roles.</title>
        <editorList>
            <person name="?"/>
        </editorList>
        <authorList>
            <person name="Ravin N.V."/>
            <person name="Mardanov A.V."/>
            <person name="Bonch-Osmolovskaya E.A."/>
            <person name="Skryabin K.G."/>
        </authorList>
    </citation>
    <scope>NUCLEOTIDE SEQUENCE [LARGE SCALE GENOMIC DNA]</scope>
    <source>
        <strain evidence="4">1505</strain>
    </source>
</reference>
<dbReference type="SUPFAM" id="SSF51905">
    <property type="entry name" value="FAD/NAD(P)-binding domain"/>
    <property type="match status" value="1"/>
</dbReference>
<dbReference type="EMBL" id="CP007493">
    <property type="protein sequence ID" value="AJB41388.1"/>
    <property type="molecule type" value="Genomic_DNA"/>
</dbReference>
<dbReference type="PANTHER" id="PTHR42949:SF3">
    <property type="entry name" value="ANAEROBIC GLYCEROL-3-PHOSPHATE DEHYDROGENASE SUBUNIT B"/>
    <property type="match status" value="1"/>
</dbReference>
<dbReference type="KEGG" id="tcb:TCARB_0314"/>
<dbReference type="STRING" id="697581.TCARB_0314"/>
<dbReference type="InterPro" id="IPR023753">
    <property type="entry name" value="FAD/NAD-binding_dom"/>
</dbReference>
<dbReference type="GO" id="GO:0008115">
    <property type="term" value="F:sarcosine oxidase activity"/>
    <property type="evidence" value="ECO:0007669"/>
    <property type="project" value="UniProtKB-EC"/>
</dbReference>
<dbReference type="Gene3D" id="3.50.50.60">
    <property type="entry name" value="FAD/NAD(P)-binding domain"/>
    <property type="match status" value="2"/>
</dbReference>
<dbReference type="PROSITE" id="PS00197">
    <property type="entry name" value="2FE2S_FER_1"/>
    <property type="match status" value="1"/>
</dbReference>
<dbReference type="PRINTS" id="PR00469">
    <property type="entry name" value="PNDRDTASEII"/>
</dbReference>